<proteinExistence type="predicted"/>
<feature type="compositionally biased region" description="Low complexity" evidence="1">
    <location>
        <begin position="73"/>
        <end position="86"/>
    </location>
</feature>
<dbReference type="EMBL" id="CM016559">
    <property type="protein sequence ID" value="TKW01387.1"/>
    <property type="molecule type" value="Genomic_DNA"/>
</dbReference>
<evidence type="ECO:0000313" key="2">
    <source>
        <dbReference type="EMBL" id="TKW01387.1"/>
    </source>
</evidence>
<name>A0A4U6TUL6_SETVI</name>
<keyword evidence="3" id="KW-1185">Reference proteome</keyword>
<dbReference type="Proteomes" id="UP000298652">
    <property type="component" value="Chromosome 8"/>
</dbReference>
<sequence>MATATGGSADGGDDHCSSRGKGKIIVGPHDKPKKMSTWERAMLCYLERCHEDAIAVGEEPPFGGRYAPPPVPGVSSPLSTTVVGGTNKPHNEAGSLKPSSSPPRDA</sequence>
<accession>A0A4U6TUL6</accession>
<gene>
    <name evidence="2" type="ORF">SEVIR_8G176800v2</name>
</gene>
<feature type="region of interest" description="Disordered" evidence="1">
    <location>
        <begin position="60"/>
        <end position="106"/>
    </location>
</feature>
<protein>
    <submittedName>
        <fullName evidence="2">Uncharacterized protein</fullName>
    </submittedName>
</protein>
<dbReference type="AlphaFoldDB" id="A0A4U6TUL6"/>
<feature type="region of interest" description="Disordered" evidence="1">
    <location>
        <begin position="1"/>
        <end position="32"/>
    </location>
</feature>
<dbReference type="Gramene" id="TKW01387">
    <property type="protein sequence ID" value="TKW01387"/>
    <property type="gene ID" value="SEVIR_8G176800v2"/>
</dbReference>
<evidence type="ECO:0000256" key="1">
    <source>
        <dbReference type="SAM" id="MobiDB-lite"/>
    </source>
</evidence>
<evidence type="ECO:0000313" key="3">
    <source>
        <dbReference type="Proteomes" id="UP000298652"/>
    </source>
</evidence>
<reference evidence="2" key="1">
    <citation type="submission" date="2019-03" db="EMBL/GenBank/DDBJ databases">
        <title>WGS assembly of Setaria viridis.</title>
        <authorList>
            <person name="Huang P."/>
            <person name="Jenkins J."/>
            <person name="Grimwood J."/>
            <person name="Barry K."/>
            <person name="Healey A."/>
            <person name="Mamidi S."/>
            <person name="Sreedasyam A."/>
            <person name="Shu S."/>
            <person name="Feldman M."/>
            <person name="Wu J."/>
            <person name="Yu Y."/>
            <person name="Chen C."/>
            <person name="Johnson J."/>
            <person name="Rokhsar D."/>
            <person name="Baxter I."/>
            <person name="Schmutz J."/>
            <person name="Brutnell T."/>
            <person name="Kellogg E."/>
        </authorList>
    </citation>
    <scope>NUCLEOTIDE SEQUENCE [LARGE SCALE GENOMIC DNA]</scope>
</reference>
<organism evidence="2 3">
    <name type="scientific">Setaria viridis</name>
    <name type="common">Green bristlegrass</name>
    <name type="synonym">Setaria italica subsp. viridis</name>
    <dbReference type="NCBI Taxonomy" id="4556"/>
    <lineage>
        <taxon>Eukaryota</taxon>
        <taxon>Viridiplantae</taxon>
        <taxon>Streptophyta</taxon>
        <taxon>Embryophyta</taxon>
        <taxon>Tracheophyta</taxon>
        <taxon>Spermatophyta</taxon>
        <taxon>Magnoliopsida</taxon>
        <taxon>Liliopsida</taxon>
        <taxon>Poales</taxon>
        <taxon>Poaceae</taxon>
        <taxon>PACMAD clade</taxon>
        <taxon>Panicoideae</taxon>
        <taxon>Panicodae</taxon>
        <taxon>Paniceae</taxon>
        <taxon>Cenchrinae</taxon>
        <taxon>Setaria</taxon>
    </lineage>
</organism>